<accession>E3EKB6</accession>
<dbReference type="AlphaFoldDB" id="E3EKB6"/>
<name>E3EKB6_PAEPS</name>
<evidence type="ECO:0000313" key="1">
    <source>
        <dbReference type="EMBL" id="ADO59443.1"/>
    </source>
</evidence>
<evidence type="ECO:0000313" key="2">
    <source>
        <dbReference type="Proteomes" id="UP000006868"/>
    </source>
</evidence>
<dbReference type="Gene3D" id="1.10.3210.10">
    <property type="entry name" value="Hypothetical protein af1432"/>
    <property type="match status" value="1"/>
</dbReference>
<keyword evidence="1" id="KW-0614">Plasmid</keyword>
<protein>
    <recommendedName>
        <fullName evidence="3">HD domain-containing protein</fullName>
    </recommendedName>
</protein>
<gene>
    <name evidence="1" type="ORF">PPSC2_27845</name>
</gene>
<dbReference type="SUPFAM" id="SSF109604">
    <property type="entry name" value="HD-domain/PDEase-like"/>
    <property type="match status" value="1"/>
</dbReference>
<dbReference type="HOGENOM" id="CLU_608232_0_0_9"/>
<evidence type="ECO:0008006" key="3">
    <source>
        <dbReference type="Google" id="ProtNLM"/>
    </source>
</evidence>
<organism evidence="1 2">
    <name type="scientific">Paenibacillus polymyxa (strain SC2)</name>
    <name type="common">Bacillus polymyxa</name>
    <dbReference type="NCBI Taxonomy" id="886882"/>
    <lineage>
        <taxon>Bacteria</taxon>
        <taxon>Bacillati</taxon>
        <taxon>Bacillota</taxon>
        <taxon>Bacilli</taxon>
        <taxon>Bacillales</taxon>
        <taxon>Paenibacillaceae</taxon>
        <taxon>Paenibacillus</taxon>
    </lineage>
</organism>
<sequence length="506" mass="60177">MKNLIKSLREPFTKQQMIPLLNMSNDVRQRLDNQISHFPTEEDIQEISNTYSINPAHLYVIDKTVPCYCYYDFPVYINIDVLSKEYFEMFDIRKKIDLIREESARAWKDKNYSCIFVFTNEQAKILLFNEMYWKVQNEDKFDLFQDVYTSLDYGHALVDSKIVRDVWQHQPEKYKKELRDHLDEQCSEDRMTIYRGESGGSTPYSESMSWTTSLNVACFFATRIRSDLKAKVYQAEVLKSDVLAYFSHRNEDEVVVFPEKLMALKEVPMALLSDEWEALQAEGYMDEYFLYKNTFINPEHYQNPEGIHGIPHVKRVLFHAITISRALGLSSRDRAILANASIYHDIGRMHDDHCTMHGEWSWQQYAREIAYEYPMLEINSVDKRKRGEASGYDIHKLSSQEVGIVRLLIEYHCRPDEECREALMRMYHFEYHCKSDEECSEALIRMHHLKQERERAWLLYRIFKDCDGLDRVRLPRNELDVKYFRTDEAVRRLVFAYQVHNNSSAL</sequence>
<dbReference type="Proteomes" id="UP000006868">
    <property type="component" value="Plasmid pSC2"/>
</dbReference>
<dbReference type="OrthoDB" id="7069048at2"/>
<geneLocation type="plasmid" evidence="1 2">
    <name>pSC2</name>
</geneLocation>
<dbReference type="PATRIC" id="fig|886882.15.peg.5901"/>
<reference evidence="1 2" key="1">
    <citation type="journal article" date="2011" name="J. Bacteriol.">
        <title>Complete genome sequence of Paenibacillus polymyxa SC2, a strain of plant growth-promoting Rhizobacterium with broad-spectrum antimicrobial activity.</title>
        <authorList>
            <person name="Ma M."/>
            <person name="Wang C."/>
            <person name="Ding Y."/>
            <person name="Li L."/>
            <person name="Shen D."/>
            <person name="Jiang X."/>
            <person name="Guan D."/>
            <person name="Cao F."/>
            <person name="Chen H."/>
            <person name="Feng R."/>
            <person name="Wang X."/>
            <person name="Ge Y."/>
            <person name="Yao L."/>
            <person name="Bing X."/>
            <person name="Yang X."/>
            <person name="Li J."/>
            <person name="Du B."/>
        </authorList>
    </citation>
    <scope>NUCLEOTIDE SEQUENCE [LARGE SCALE GENOMIC DNA]</scope>
    <source>
        <strain evidence="1 2">SC2</strain>
        <plasmid evidence="2">pSC2</plasmid>
    </source>
</reference>
<dbReference type="KEGG" id="ppm:PPSC2_27845"/>
<dbReference type="EMBL" id="CP002214">
    <property type="protein sequence ID" value="ADO59443.1"/>
    <property type="molecule type" value="Genomic_DNA"/>
</dbReference>
<proteinExistence type="predicted"/>
<dbReference type="InterPro" id="IPR003607">
    <property type="entry name" value="HD/PDEase_dom"/>
</dbReference>
<dbReference type="RefSeq" id="WP_013385857.1">
    <property type="nucleotide sequence ID" value="NC_014628.2"/>
</dbReference>
<dbReference type="eggNOG" id="COG1418">
    <property type="taxonomic scope" value="Bacteria"/>
</dbReference>
<dbReference type="CDD" id="cd00077">
    <property type="entry name" value="HDc"/>
    <property type="match status" value="1"/>
</dbReference>